<evidence type="ECO:0000256" key="9">
    <source>
        <dbReference type="PROSITE-ProRule" id="PRU00492"/>
    </source>
</evidence>
<sequence length="1005" mass="109988">MQTTDNVTTRYEGSPTGQPFGGQAQAGQALAPQATFADYKVIRRNGSVVSFEPSKIAIAVTKAFLAVNGGQGAASARVRELVEQLTQSVVRALLRSRPNGGTFHIEDIQDQVELALMRGGEHNVARAYVLYREKRTQERTQEPEAAAGSSGLNVVDGGVTRPLDMAALRGIIESACANLGDAVSAGPIVAETVKNLYDGVPMSQVYDSAILAARTMIEKDPAYSQATARILLHTIRREILSEEVTQGEMADRYAEYFPQFIKRGVQAELLDDKLMQYDLKRLGAALDNSRDLQFGYLGLQTLYDRYFLHHDGVRIEMPQAFFMRVAMGLALNEVDREARAIEFYNVLSSFDFMSSTPTLFNSGTRRSQLSSCYLTTVDDDLDGIYEALKENALLSKFAGGLGNDWTRVRALGSHIKGTNGKSQGVVPFLKVVNDTAVAVNQGGKRKGAVCAYLESWHLDIEEFLELRKNTGDDRRRTHDMNTANWIPDLFMKRVHEGGDWTLFSPSTCPDLHDKFGAEFETAYIAYEDKVARGEIKLFKKIPAAQLWRKMLGMLFETGHPWITFKDPCNIRSPQQHVGVVHSSNLCTEITLNTSDTEIAVCNLGSVNLVAHLKEQADGTLVLDHDKLKRTVSVAMRMLDNVIDINYYAVAKARNSNLKHRPVGMGIMGFQDCLHLLRTPYASEEAVKFADTSMEAVCYYAYYASTELAEERGRYSSYRGSLWDRGILPQDTLKLLAEARGGYVEVDSSESMDWTELRSRIATYGMRNSNCVAIAPTATISNIIGVSACIEPTFQNLYVKSNLSGEFTVVNDYLVRDLKARGLWDEVMVADLKYFDGTLSRIDRIPADLRAIYATAFELDPVWVVEAASRRQKWIDQAQSLNIYMGGASGKKLDEVYKLAWLRGLKTTYYLRTMAATHVEKSTVAHGALNAVSSGGGESSGGAGGVGGGAAGGFGASGGAASGGLQASAAHAAPAAIEVDAAPEADGPVCMMRPGDPGFEECEACQ</sequence>
<feature type="domain" description="ATP-cone" evidence="12">
    <location>
        <begin position="152"/>
        <end position="241"/>
    </location>
</feature>
<dbReference type="Pfam" id="PF00317">
    <property type="entry name" value="Ribonuc_red_lgN"/>
    <property type="match status" value="1"/>
</dbReference>
<comment type="catalytic activity">
    <reaction evidence="8 10">
        <text>a 2'-deoxyribonucleoside 5'-diphosphate + [thioredoxin]-disulfide + H2O = a ribonucleoside 5'-diphosphate + [thioredoxin]-dithiol</text>
        <dbReference type="Rhea" id="RHEA:23252"/>
        <dbReference type="Rhea" id="RHEA-COMP:10698"/>
        <dbReference type="Rhea" id="RHEA-COMP:10700"/>
        <dbReference type="ChEBI" id="CHEBI:15377"/>
        <dbReference type="ChEBI" id="CHEBI:29950"/>
        <dbReference type="ChEBI" id="CHEBI:50058"/>
        <dbReference type="ChEBI" id="CHEBI:57930"/>
        <dbReference type="ChEBI" id="CHEBI:73316"/>
        <dbReference type="EC" id="1.17.4.1"/>
    </reaction>
</comment>
<dbReference type="Pfam" id="PF02867">
    <property type="entry name" value="Ribonuc_red_lgC"/>
    <property type="match status" value="1"/>
</dbReference>
<dbReference type="PANTHER" id="PTHR11573">
    <property type="entry name" value="RIBONUCLEOSIDE-DIPHOSPHATE REDUCTASE LARGE CHAIN"/>
    <property type="match status" value="1"/>
</dbReference>
<reference evidence="13 14" key="1">
    <citation type="submission" date="2021-04" db="EMBL/GenBank/DDBJ databases">
        <authorList>
            <person name="Vanwijnsberghe S."/>
        </authorList>
    </citation>
    <scope>NUCLEOTIDE SEQUENCE [LARGE SCALE GENOMIC DNA]</scope>
    <source>
        <strain evidence="13 14">LMG 32171</strain>
    </source>
</reference>
<dbReference type="SUPFAM" id="SSF48168">
    <property type="entry name" value="R1 subunit of ribonucleotide reductase, N-terminal domain"/>
    <property type="match status" value="1"/>
</dbReference>
<evidence type="ECO:0000256" key="4">
    <source>
        <dbReference type="ARBA" id="ARBA00022741"/>
    </source>
</evidence>
<evidence type="ECO:0000256" key="6">
    <source>
        <dbReference type="ARBA" id="ARBA00023002"/>
    </source>
</evidence>
<name>A0ABN7QFH0_9BURK</name>
<dbReference type="InterPro" id="IPR013509">
    <property type="entry name" value="RNR_lsu_N"/>
</dbReference>
<comment type="similarity">
    <text evidence="1 10">Belongs to the ribonucleoside diphosphate reductase large chain family.</text>
</comment>
<dbReference type="InterPro" id="IPR039718">
    <property type="entry name" value="Rrm1"/>
</dbReference>
<dbReference type="EC" id="1.17.4.1" evidence="2 10"/>
<dbReference type="EMBL" id="CAJQYY010000003">
    <property type="protein sequence ID" value="CAG4889963.1"/>
    <property type="molecule type" value="Genomic_DNA"/>
</dbReference>
<comment type="function">
    <text evidence="10">Provides the precursors necessary for DNA synthesis. Catalyzes the biosynthesis of deoxyribonucleotides from the corresponding ribonucleotides.</text>
</comment>
<organism evidence="13 14">
    <name type="scientific">Paraburkholderia gardini</name>
    <dbReference type="NCBI Taxonomy" id="2823469"/>
    <lineage>
        <taxon>Bacteria</taxon>
        <taxon>Pseudomonadati</taxon>
        <taxon>Pseudomonadota</taxon>
        <taxon>Betaproteobacteria</taxon>
        <taxon>Burkholderiales</taxon>
        <taxon>Burkholderiaceae</taxon>
        <taxon>Paraburkholderia</taxon>
    </lineage>
</organism>
<evidence type="ECO:0000256" key="2">
    <source>
        <dbReference type="ARBA" id="ARBA00012274"/>
    </source>
</evidence>
<dbReference type="PRINTS" id="PR01183">
    <property type="entry name" value="RIBORDTASEM1"/>
</dbReference>
<dbReference type="InterPro" id="IPR000788">
    <property type="entry name" value="RNR_lg_C"/>
</dbReference>
<evidence type="ECO:0000313" key="14">
    <source>
        <dbReference type="Proteomes" id="UP000789752"/>
    </source>
</evidence>
<evidence type="ECO:0000256" key="5">
    <source>
        <dbReference type="ARBA" id="ARBA00022840"/>
    </source>
</evidence>
<dbReference type="NCBIfam" id="NF005544">
    <property type="entry name" value="PRK07207.1"/>
    <property type="match status" value="1"/>
</dbReference>
<dbReference type="InterPro" id="IPR013346">
    <property type="entry name" value="NrdE_NrdA_C"/>
</dbReference>
<dbReference type="NCBIfam" id="TIGR02506">
    <property type="entry name" value="NrdE_NrdA"/>
    <property type="match status" value="1"/>
</dbReference>
<evidence type="ECO:0000313" key="13">
    <source>
        <dbReference type="EMBL" id="CAG4889963.1"/>
    </source>
</evidence>
<keyword evidence="7 10" id="KW-0215">Deoxyribonucleotide synthesis</keyword>
<feature type="domain" description="ATP-cone" evidence="12">
    <location>
        <begin position="39"/>
        <end position="139"/>
    </location>
</feature>
<evidence type="ECO:0000256" key="11">
    <source>
        <dbReference type="SAM" id="MobiDB-lite"/>
    </source>
</evidence>
<keyword evidence="5 9" id="KW-0067">ATP-binding</keyword>
<dbReference type="Pfam" id="PF03477">
    <property type="entry name" value="ATP-cone"/>
    <property type="match status" value="1"/>
</dbReference>
<dbReference type="InterPro" id="IPR008926">
    <property type="entry name" value="RNR_R1-su_N"/>
</dbReference>
<gene>
    <name evidence="13" type="ORF">R54767_00863</name>
</gene>
<evidence type="ECO:0000256" key="7">
    <source>
        <dbReference type="ARBA" id="ARBA00023116"/>
    </source>
</evidence>
<dbReference type="InterPro" id="IPR005144">
    <property type="entry name" value="ATP-cone_dom"/>
</dbReference>
<dbReference type="Gene3D" id="3.20.70.20">
    <property type="match status" value="1"/>
</dbReference>
<evidence type="ECO:0000256" key="10">
    <source>
        <dbReference type="RuleBase" id="RU003410"/>
    </source>
</evidence>
<evidence type="ECO:0000256" key="1">
    <source>
        <dbReference type="ARBA" id="ARBA00010406"/>
    </source>
</evidence>
<dbReference type="RefSeq" id="WP_228975292.1">
    <property type="nucleotide sequence ID" value="NZ_CAJQYY010000003.1"/>
</dbReference>
<evidence type="ECO:0000259" key="12">
    <source>
        <dbReference type="PROSITE" id="PS51161"/>
    </source>
</evidence>
<dbReference type="CDD" id="cd01679">
    <property type="entry name" value="RNR_I"/>
    <property type="match status" value="1"/>
</dbReference>
<feature type="region of interest" description="Disordered" evidence="11">
    <location>
        <begin position="1"/>
        <end position="25"/>
    </location>
</feature>
<comment type="caution">
    <text evidence="13">The sequence shown here is derived from an EMBL/GenBank/DDBJ whole genome shotgun (WGS) entry which is preliminary data.</text>
</comment>
<dbReference type="PROSITE" id="PS00089">
    <property type="entry name" value="RIBORED_LARGE"/>
    <property type="match status" value="1"/>
</dbReference>
<dbReference type="PANTHER" id="PTHR11573:SF6">
    <property type="entry name" value="RIBONUCLEOSIDE-DIPHOSPHATE REDUCTASE LARGE SUBUNIT"/>
    <property type="match status" value="1"/>
</dbReference>
<keyword evidence="14" id="KW-1185">Reference proteome</keyword>
<protein>
    <recommendedName>
        <fullName evidence="2 10">Ribonucleoside-diphosphate reductase</fullName>
        <ecNumber evidence="2 10">1.17.4.1</ecNumber>
    </recommendedName>
</protein>
<keyword evidence="4 9" id="KW-0547">Nucleotide-binding</keyword>
<dbReference type="SUPFAM" id="SSF51998">
    <property type="entry name" value="PFL-like glycyl radical enzymes"/>
    <property type="match status" value="1"/>
</dbReference>
<keyword evidence="3" id="KW-0021">Allosteric enzyme</keyword>
<keyword evidence="6 10" id="KW-0560">Oxidoreductase</keyword>
<proteinExistence type="inferred from homology"/>
<evidence type="ECO:0000256" key="3">
    <source>
        <dbReference type="ARBA" id="ARBA00022533"/>
    </source>
</evidence>
<dbReference type="Proteomes" id="UP000789752">
    <property type="component" value="Unassembled WGS sequence"/>
</dbReference>
<dbReference type="PROSITE" id="PS51161">
    <property type="entry name" value="ATP_CONE"/>
    <property type="match status" value="2"/>
</dbReference>
<evidence type="ECO:0000256" key="8">
    <source>
        <dbReference type="ARBA" id="ARBA00047754"/>
    </source>
</evidence>
<feature type="compositionally biased region" description="Polar residues" evidence="11">
    <location>
        <begin position="1"/>
        <end position="11"/>
    </location>
</feature>
<accession>A0ABN7QFH0</accession>